<dbReference type="PANTHER" id="PTHR20858:SF17">
    <property type="entry name" value="HYDROXYMETHYLPYRIMIDINE_PHOSPHOMETHYLPYRIMIDINE KINASE THI20-RELATED"/>
    <property type="match status" value="1"/>
</dbReference>
<protein>
    <recommendedName>
        <fullName evidence="2">hydroxymethylpyrimidine kinase</fullName>
        <ecNumber evidence="2">2.7.1.49</ecNumber>
    </recommendedName>
</protein>
<dbReference type="OrthoDB" id="9810880at2"/>
<comment type="pathway">
    <text evidence="1">Cofactor biosynthesis; thiamine diphosphate biosynthesis.</text>
</comment>
<evidence type="ECO:0000313" key="5">
    <source>
        <dbReference type="EMBL" id="MCS5710228.1"/>
    </source>
</evidence>
<evidence type="ECO:0000313" key="4">
    <source>
        <dbReference type="EMBL" id="KRG20619.1"/>
    </source>
</evidence>
<dbReference type="PANTHER" id="PTHR20858">
    <property type="entry name" value="PHOSPHOMETHYLPYRIMIDINE KINASE"/>
    <property type="match status" value="1"/>
</dbReference>
<reference evidence="5" key="3">
    <citation type="submission" date="2021-06" db="EMBL/GenBank/DDBJ databases">
        <title>Genomic Description and Analysis of Intracellular Bacteria, Candidatus Berkiella cookevillensis and Candidatus Berkiella aquae.</title>
        <authorList>
            <person name="Kidane D.T."/>
            <person name="Mehari Y.T."/>
            <person name="Rice F.C."/>
            <person name="Arivett B.A."/>
            <person name="Farone A.L."/>
            <person name="Berk S.G."/>
            <person name="Farone M.B."/>
        </authorList>
    </citation>
    <scope>NUCLEOTIDE SEQUENCE</scope>
    <source>
        <strain evidence="5">HT99</strain>
    </source>
</reference>
<feature type="domain" description="Pyridoxamine kinase/Phosphomethylpyrimidine kinase" evidence="3">
    <location>
        <begin position="18"/>
        <end position="254"/>
    </location>
</feature>
<dbReference type="EC" id="2.7.1.49" evidence="2"/>
<dbReference type="GO" id="GO:0009228">
    <property type="term" value="P:thiamine biosynthetic process"/>
    <property type="evidence" value="ECO:0007669"/>
    <property type="project" value="InterPro"/>
</dbReference>
<evidence type="ECO:0000313" key="6">
    <source>
        <dbReference type="Proteomes" id="UP000051497"/>
    </source>
</evidence>
<evidence type="ECO:0000256" key="1">
    <source>
        <dbReference type="ARBA" id="ARBA00004948"/>
    </source>
</evidence>
<dbReference type="Gene3D" id="3.40.1190.20">
    <property type="match status" value="1"/>
</dbReference>
<dbReference type="AlphaFoldDB" id="A0A0Q9YIT6"/>
<keyword evidence="4" id="KW-0808">Transferase</keyword>
<reference evidence="4" key="1">
    <citation type="submission" date="2015-09" db="EMBL/GenBank/DDBJ databases">
        <title>Draft Genome Sequences of Two Novel Amoeba-resistant Intranuclear Bacteria, Candidatus Berkiella cookevillensis and Candidatus Berkiella aquae.</title>
        <authorList>
            <person name="Mehari Y.T."/>
            <person name="Arivett B.A."/>
            <person name="Farone A.L."/>
            <person name="Gunderson J.H."/>
            <person name="Farone M.B."/>
        </authorList>
    </citation>
    <scope>NUCLEOTIDE SEQUENCE [LARGE SCALE GENOMIC DNA]</scope>
    <source>
        <strain evidence="4">HT99</strain>
    </source>
</reference>
<dbReference type="GO" id="GO:0008972">
    <property type="term" value="F:phosphomethylpyrimidine kinase activity"/>
    <property type="evidence" value="ECO:0007669"/>
    <property type="project" value="InterPro"/>
</dbReference>
<dbReference type="STRING" id="295108.HT99x_02351"/>
<keyword evidence="4" id="KW-0418">Kinase</keyword>
<gene>
    <name evidence="4" type="primary">thiD_1</name>
    <name evidence="5" type="ORF">HT99x_002170</name>
    <name evidence="4" type="ORF">HT99x_02351</name>
</gene>
<accession>A0A0Q9YIT6</accession>
<dbReference type="GO" id="GO:0009229">
    <property type="term" value="P:thiamine diphosphate biosynthetic process"/>
    <property type="evidence" value="ECO:0007669"/>
    <property type="project" value="UniProtKB-UniPathway"/>
</dbReference>
<dbReference type="EMBL" id="LKAJ02000001">
    <property type="protein sequence ID" value="MCS5710228.1"/>
    <property type="molecule type" value="Genomic_DNA"/>
</dbReference>
<dbReference type="InterPro" id="IPR013749">
    <property type="entry name" value="PM/HMP-P_kinase-1"/>
</dbReference>
<keyword evidence="6" id="KW-1185">Reference proteome</keyword>
<dbReference type="Proteomes" id="UP000051497">
    <property type="component" value="Unassembled WGS sequence"/>
</dbReference>
<dbReference type="InterPro" id="IPR029056">
    <property type="entry name" value="Ribokinase-like"/>
</dbReference>
<name>A0A0Q9YIT6_9GAMM</name>
<dbReference type="GO" id="GO:0005829">
    <property type="term" value="C:cytosol"/>
    <property type="evidence" value="ECO:0007669"/>
    <property type="project" value="TreeGrafter"/>
</dbReference>
<dbReference type="GO" id="GO:0008902">
    <property type="term" value="F:hydroxymethylpyrimidine kinase activity"/>
    <property type="evidence" value="ECO:0007669"/>
    <property type="project" value="UniProtKB-EC"/>
</dbReference>
<dbReference type="CDD" id="cd01169">
    <property type="entry name" value="HMPP_kinase"/>
    <property type="match status" value="1"/>
</dbReference>
<proteinExistence type="predicted"/>
<dbReference type="Pfam" id="PF08543">
    <property type="entry name" value="Phos_pyr_kin"/>
    <property type="match status" value="1"/>
</dbReference>
<dbReference type="UniPathway" id="UPA00060">
    <property type="reaction ID" value="UER00138"/>
</dbReference>
<dbReference type="EMBL" id="LKAJ01000010">
    <property type="protein sequence ID" value="KRG20619.1"/>
    <property type="molecule type" value="Genomic_DNA"/>
</dbReference>
<organism evidence="4">
    <name type="scientific">Candidatus Berkiella aquae</name>
    <dbReference type="NCBI Taxonomy" id="295108"/>
    <lineage>
        <taxon>Bacteria</taxon>
        <taxon>Pseudomonadati</taxon>
        <taxon>Pseudomonadota</taxon>
        <taxon>Gammaproteobacteria</taxon>
        <taxon>Candidatus Berkiellales</taxon>
        <taxon>Candidatus Berkiellaceae</taxon>
        <taxon>Candidatus Berkiella</taxon>
    </lineage>
</organism>
<reference evidence="5" key="2">
    <citation type="journal article" date="2016" name="Genome Announc.">
        <title>Draft Genome Sequences of Two Novel Amoeba-Resistant Intranuclear Bacteria, 'Candidatus Berkiella cookevillensis' and 'Candidatus Berkiella aquae'.</title>
        <authorList>
            <person name="Mehari Y.T."/>
            <person name="Arivett B.A."/>
            <person name="Farone A.L."/>
            <person name="Gunderson J.H."/>
            <person name="Farone M.B."/>
        </authorList>
    </citation>
    <scope>NUCLEOTIDE SEQUENCE</scope>
    <source>
        <strain evidence="5">HT99</strain>
    </source>
</reference>
<dbReference type="RefSeq" id="WP_075066965.1">
    <property type="nucleotide sequence ID" value="NZ_LKAJ02000001.1"/>
</dbReference>
<dbReference type="InterPro" id="IPR004399">
    <property type="entry name" value="HMP/HMP-P_kinase_dom"/>
</dbReference>
<evidence type="ECO:0000259" key="3">
    <source>
        <dbReference type="Pfam" id="PF08543"/>
    </source>
</evidence>
<comment type="caution">
    <text evidence="4">The sequence shown here is derived from an EMBL/GenBank/DDBJ whole genome shotgun (WGS) entry which is preliminary data.</text>
</comment>
<sequence>MYNAEPTIPVVISFSASDPSGGSGIQADIESLGSMGCHCAPVITSITAQDTTDIYQFFPCPSRLVHDQARAVLEDIQVAGFKIGILGSIENIRAVHQILSTYRDIPVVLDPSLHLGAKAKSFDPGILEAMIALILPFVTVCTPNANEARLLACEADSLDACAQEIMAHGADYVLITGQSVLPNKITNSFYGNYRRLEVFHWDRLENHYQGSGCTLSAALIGLLAQGLAPSSAVHQAQEYTAECLRQAYRLGMGQHLPNRLYWSREASFEYDVKKERKN</sequence>
<dbReference type="SUPFAM" id="SSF53613">
    <property type="entry name" value="Ribokinase-like"/>
    <property type="match status" value="1"/>
</dbReference>
<evidence type="ECO:0000256" key="2">
    <source>
        <dbReference type="ARBA" id="ARBA00012135"/>
    </source>
</evidence>